<comment type="caution">
    <text evidence="4">The sequence shown here is derived from an EMBL/GenBank/DDBJ whole genome shotgun (WGS) entry which is preliminary data.</text>
</comment>
<dbReference type="Proteomes" id="UP001589844">
    <property type="component" value="Unassembled WGS sequence"/>
</dbReference>
<keyword evidence="4" id="KW-0808">Transferase</keyword>
<evidence type="ECO:0000256" key="1">
    <source>
        <dbReference type="SAM" id="Coils"/>
    </source>
</evidence>
<dbReference type="EMBL" id="JBHLXJ010000013">
    <property type="protein sequence ID" value="MFC0350564.1"/>
    <property type="molecule type" value="Genomic_DNA"/>
</dbReference>
<dbReference type="InterPro" id="IPR050640">
    <property type="entry name" value="Bact_2-comp_sensor_kinase"/>
</dbReference>
<feature type="coiled-coil region" evidence="1">
    <location>
        <begin position="78"/>
        <end position="105"/>
    </location>
</feature>
<gene>
    <name evidence="4" type="ORF">ACFFJH_12145</name>
</gene>
<evidence type="ECO:0000256" key="2">
    <source>
        <dbReference type="SAM" id="Phobius"/>
    </source>
</evidence>
<organism evidence="4 5">
    <name type="scientific">Undibacterium danionis</name>
    <dbReference type="NCBI Taxonomy" id="1812100"/>
    <lineage>
        <taxon>Bacteria</taxon>
        <taxon>Pseudomonadati</taxon>
        <taxon>Pseudomonadota</taxon>
        <taxon>Betaproteobacteria</taxon>
        <taxon>Burkholderiales</taxon>
        <taxon>Oxalobacteraceae</taxon>
        <taxon>Undibacterium</taxon>
    </lineage>
</organism>
<keyword evidence="5" id="KW-1185">Reference proteome</keyword>
<sequence>MEQDKKNQVLLFMLDVKETAKVFWWKFFDWLAVISWSYLVFVSLLAMIIGGILGLGALLPLLVFSSIMIKSLAGGKRRAEMAASAAATRADVEALERRVLEAEMATLQAQIEPHFLFNTLALIGQLIETNPEQASIVHTHLIKYLRTALPQIREQGGGKLGQQLELSRAYLNIMQARMQERLTYKIECPRELEHVHFPSMMIQTLVENSIKHGLEPKTDGGHIDIIARQGEQEILVEVSDNGIGFDMHADDGIGLSNIRERLKVLYGMKASLVIEAPTTGGAKLVLHIPDQQKN</sequence>
<dbReference type="PANTHER" id="PTHR34220:SF9">
    <property type="entry name" value="SIGNAL TRANSDUCTION HISTIDINE KINASE INTERNAL REGION DOMAIN-CONTAINING PROTEIN"/>
    <property type="match status" value="1"/>
</dbReference>
<dbReference type="GO" id="GO:0004673">
    <property type="term" value="F:protein histidine kinase activity"/>
    <property type="evidence" value="ECO:0007669"/>
    <property type="project" value="UniProtKB-EC"/>
</dbReference>
<protein>
    <submittedName>
        <fullName evidence="4">Sensor histidine kinase</fullName>
        <ecNumber evidence="4">2.7.13.3</ecNumber>
    </submittedName>
</protein>
<keyword evidence="2" id="KW-1133">Transmembrane helix</keyword>
<dbReference type="RefSeq" id="WP_390212971.1">
    <property type="nucleotide sequence ID" value="NZ_JBHLXJ010000013.1"/>
</dbReference>
<dbReference type="InterPro" id="IPR036890">
    <property type="entry name" value="HATPase_C_sf"/>
</dbReference>
<feature type="transmembrane region" description="Helical" evidence="2">
    <location>
        <begin position="36"/>
        <end position="69"/>
    </location>
</feature>
<proteinExistence type="predicted"/>
<keyword evidence="2" id="KW-0812">Transmembrane</keyword>
<dbReference type="InterPro" id="IPR010559">
    <property type="entry name" value="Sig_transdc_His_kin_internal"/>
</dbReference>
<evidence type="ECO:0000313" key="5">
    <source>
        <dbReference type="Proteomes" id="UP001589844"/>
    </source>
</evidence>
<accession>A0ABV6IIA3</accession>
<dbReference type="InterPro" id="IPR003594">
    <property type="entry name" value="HATPase_dom"/>
</dbReference>
<evidence type="ECO:0000259" key="3">
    <source>
        <dbReference type="SMART" id="SM00387"/>
    </source>
</evidence>
<reference evidence="4 5" key="1">
    <citation type="submission" date="2024-09" db="EMBL/GenBank/DDBJ databases">
        <authorList>
            <person name="Sun Q."/>
            <person name="Mori K."/>
        </authorList>
    </citation>
    <scope>NUCLEOTIDE SEQUENCE [LARGE SCALE GENOMIC DNA]</scope>
    <source>
        <strain evidence="4 5">CCM 8677</strain>
    </source>
</reference>
<dbReference type="Pfam" id="PF06580">
    <property type="entry name" value="His_kinase"/>
    <property type="match status" value="1"/>
</dbReference>
<keyword evidence="1" id="KW-0175">Coiled coil</keyword>
<keyword evidence="4" id="KW-0418">Kinase</keyword>
<evidence type="ECO:0000313" key="4">
    <source>
        <dbReference type="EMBL" id="MFC0350564.1"/>
    </source>
</evidence>
<feature type="domain" description="Histidine kinase/HSP90-like ATPase" evidence="3">
    <location>
        <begin position="197"/>
        <end position="292"/>
    </location>
</feature>
<dbReference type="SMART" id="SM00387">
    <property type="entry name" value="HATPase_c"/>
    <property type="match status" value="1"/>
</dbReference>
<dbReference type="SUPFAM" id="SSF55874">
    <property type="entry name" value="ATPase domain of HSP90 chaperone/DNA topoisomerase II/histidine kinase"/>
    <property type="match status" value="1"/>
</dbReference>
<dbReference type="PANTHER" id="PTHR34220">
    <property type="entry name" value="SENSOR HISTIDINE KINASE YPDA"/>
    <property type="match status" value="1"/>
</dbReference>
<keyword evidence="2" id="KW-0472">Membrane</keyword>
<dbReference type="EC" id="2.7.13.3" evidence="4"/>
<dbReference type="Pfam" id="PF02518">
    <property type="entry name" value="HATPase_c"/>
    <property type="match status" value="1"/>
</dbReference>
<dbReference type="Gene3D" id="3.30.565.10">
    <property type="entry name" value="Histidine kinase-like ATPase, C-terminal domain"/>
    <property type="match status" value="1"/>
</dbReference>
<name>A0ABV6IIA3_9BURK</name>